<comment type="caution">
    <text evidence="2">The sequence shown here is derived from an EMBL/GenBank/DDBJ whole genome shotgun (WGS) entry which is preliminary data.</text>
</comment>
<dbReference type="RefSeq" id="WP_199108400.1">
    <property type="nucleotide sequence ID" value="NZ_JAHWXQ010000001.1"/>
</dbReference>
<accession>A0ABS6X744</accession>
<dbReference type="Proteomes" id="UP000774935">
    <property type="component" value="Unassembled WGS sequence"/>
</dbReference>
<sequence>MKLHFYFRFALALLIGLAWSCNQSTDSVAAASGDKDKAVTTIYVVRHAEKVATDPKAEDPVLTPEGEARAKALVTYLNGKPVDALYSTKYRRNTLTIKPLADTRKLPVNTYEAHDFEGLKKQVLTNNAGKTIVVVGHSNTILPIVEAFGAKKPFAEVADSKYDHIFKVTIQADGTATVETDTYGAATN</sequence>
<evidence type="ECO:0000256" key="1">
    <source>
        <dbReference type="SAM" id="SignalP"/>
    </source>
</evidence>
<keyword evidence="1" id="KW-0732">Signal</keyword>
<organism evidence="2 3">
    <name type="scientific">Pontibacter populi</name>
    <dbReference type="NCBI Taxonomy" id="890055"/>
    <lineage>
        <taxon>Bacteria</taxon>
        <taxon>Pseudomonadati</taxon>
        <taxon>Bacteroidota</taxon>
        <taxon>Cytophagia</taxon>
        <taxon>Cytophagales</taxon>
        <taxon>Hymenobacteraceae</taxon>
        <taxon>Pontibacter</taxon>
    </lineage>
</organism>
<dbReference type="Gene3D" id="3.40.50.1240">
    <property type="entry name" value="Phosphoglycerate mutase-like"/>
    <property type="match status" value="1"/>
</dbReference>
<dbReference type="EMBL" id="JAHWXQ010000001">
    <property type="protein sequence ID" value="MBW3363811.1"/>
    <property type="molecule type" value="Genomic_DNA"/>
</dbReference>
<gene>
    <name evidence="2" type="ORF">KYK27_02065</name>
</gene>
<dbReference type="SUPFAM" id="SSF53254">
    <property type="entry name" value="Phosphoglycerate mutase-like"/>
    <property type="match status" value="1"/>
</dbReference>
<dbReference type="CDD" id="cd07040">
    <property type="entry name" value="HP"/>
    <property type="match status" value="1"/>
</dbReference>
<protein>
    <submittedName>
        <fullName evidence="2">Histidine phosphatase family protein</fullName>
    </submittedName>
</protein>
<feature type="signal peptide" evidence="1">
    <location>
        <begin position="1"/>
        <end position="20"/>
    </location>
</feature>
<evidence type="ECO:0000313" key="3">
    <source>
        <dbReference type="Proteomes" id="UP000774935"/>
    </source>
</evidence>
<keyword evidence="3" id="KW-1185">Reference proteome</keyword>
<dbReference type="Pfam" id="PF00300">
    <property type="entry name" value="His_Phos_1"/>
    <property type="match status" value="1"/>
</dbReference>
<proteinExistence type="predicted"/>
<feature type="chain" id="PRO_5045089701" evidence="1">
    <location>
        <begin position="21"/>
        <end position="188"/>
    </location>
</feature>
<dbReference type="InterPro" id="IPR029033">
    <property type="entry name" value="His_PPase_superfam"/>
</dbReference>
<reference evidence="2 3" key="1">
    <citation type="submission" date="2021-07" db="EMBL/GenBank/DDBJ databases">
        <authorList>
            <person name="Kim M.K."/>
        </authorList>
    </citation>
    <scope>NUCLEOTIDE SEQUENCE [LARGE SCALE GENOMIC DNA]</scope>
    <source>
        <strain evidence="2 3">HLY7-15</strain>
    </source>
</reference>
<evidence type="ECO:0000313" key="2">
    <source>
        <dbReference type="EMBL" id="MBW3363811.1"/>
    </source>
</evidence>
<name>A0ABS6X744_9BACT</name>
<dbReference type="InterPro" id="IPR013078">
    <property type="entry name" value="His_Pase_superF_clade-1"/>
</dbReference>